<name>A0A921TXM7_SORBI</name>
<evidence type="ECO:0000313" key="2">
    <source>
        <dbReference type="EMBL" id="KAG0512442.1"/>
    </source>
</evidence>
<dbReference type="Proteomes" id="UP000807115">
    <property type="component" value="Chromosome 10"/>
</dbReference>
<proteinExistence type="predicted"/>
<sequence length="120" mass="13002">MAVLSDPVVGAAPRHDLQCPHGGIASRAPVRPRLPRQRASGHGGALLGRVGAGPSVQCRPYPWSFALPTQQQDPAKWSLASYSDPAKWSTVAHVRLRRSAPPAPIHWRAQSRICIDFVSK</sequence>
<accession>A0A921TXM7</accession>
<dbReference type="AlphaFoldDB" id="A0A921TXM7"/>
<protein>
    <submittedName>
        <fullName evidence="2">Uncharacterized protein</fullName>
    </submittedName>
</protein>
<organism evidence="2 3">
    <name type="scientific">Sorghum bicolor</name>
    <name type="common">Sorghum</name>
    <name type="synonym">Sorghum vulgare</name>
    <dbReference type="NCBI Taxonomy" id="4558"/>
    <lineage>
        <taxon>Eukaryota</taxon>
        <taxon>Viridiplantae</taxon>
        <taxon>Streptophyta</taxon>
        <taxon>Embryophyta</taxon>
        <taxon>Tracheophyta</taxon>
        <taxon>Spermatophyta</taxon>
        <taxon>Magnoliopsida</taxon>
        <taxon>Liliopsida</taxon>
        <taxon>Poales</taxon>
        <taxon>Poaceae</taxon>
        <taxon>PACMAD clade</taxon>
        <taxon>Panicoideae</taxon>
        <taxon>Andropogonodae</taxon>
        <taxon>Andropogoneae</taxon>
        <taxon>Sorghinae</taxon>
        <taxon>Sorghum</taxon>
    </lineage>
</organism>
<comment type="caution">
    <text evidence="2">The sequence shown here is derived from an EMBL/GenBank/DDBJ whole genome shotgun (WGS) entry which is preliminary data.</text>
</comment>
<reference evidence="2" key="1">
    <citation type="journal article" date="2019" name="BMC Genomics">
        <title>A new reference genome for Sorghum bicolor reveals high levels of sequence similarity between sweet and grain genotypes: implications for the genetics of sugar metabolism.</title>
        <authorList>
            <person name="Cooper E.A."/>
            <person name="Brenton Z.W."/>
            <person name="Flinn B.S."/>
            <person name="Jenkins J."/>
            <person name="Shu S."/>
            <person name="Flowers D."/>
            <person name="Luo F."/>
            <person name="Wang Y."/>
            <person name="Xia P."/>
            <person name="Barry K."/>
            <person name="Daum C."/>
            <person name="Lipzen A."/>
            <person name="Yoshinaga Y."/>
            <person name="Schmutz J."/>
            <person name="Saski C."/>
            <person name="Vermerris W."/>
            <person name="Kresovich S."/>
        </authorList>
    </citation>
    <scope>NUCLEOTIDE SEQUENCE</scope>
</reference>
<evidence type="ECO:0000313" key="3">
    <source>
        <dbReference type="Proteomes" id="UP000807115"/>
    </source>
</evidence>
<feature type="region of interest" description="Disordered" evidence="1">
    <location>
        <begin position="1"/>
        <end position="46"/>
    </location>
</feature>
<evidence type="ECO:0000256" key="1">
    <source>
        <dbReference type="SAM" id="MobiDB-lite"/>
    </source>
</evidence>
<dbReference type="EMBL" id="CM027689">
    <property type="protein sequence ID" value="KAG0512442.1"/>
    <property type="molecule type" value="Genomic_DNA"/>
</dbReference>
<gene>
    <name evidence="2" type="ORF">BDA96_10G013600</name>
</gene>
<reference evidence="2" key="2">
    <citation type="submission" date="2020-10" db="EMBL/GenBank/DDBJ databases">
        <authorList>
            <person name="Cooper E.A."/>
            <person name="Brenton Z.W."/>
            <person name="Flinn B.S."/>
            <person name="Jenkins J."/>
            <person name="Shu S."/>
            <person name="Flowers D."/>
            <person name="Luo F."/>
            <person name="Wang Y."/>
            <person name="Xia P."/>
            <person name="Barry K."/>
            <person name="Daum C."/>
            <person name="Lipzen A."/>
            <person name="Yoshinaga Y."/>
            <person name="Schmutz J."/>
            <person name="Saski C."/>
            <person name="Vermerris W."/>
            <person name="Kresovich S."/>
        </authorList>
    </citation>
    <scope>NUCLEOTIDE SEQUENCE</scope>
</reference>